<dbReference type="Pfam" id="PF00501">
    <property type="entry name" value="AMP-binding"/>
    <property type="match status" value="1"/>
</dbReference>
<evidence type="ECO:0000259" key="2">
    <source>
        <dbReference type="Pfam" id="PF00501"/>
    </source>
</evidence>
<reference evidence="4 5" key="1">
    <citation type="submission" date="2019-12" db="EMBL/GenBank/DDBJ databases">
        <title>Litoreibacter badius sp. nov., a novel bacteriochlorophyll a-containing bacterium in the genus Litoreibacter.</title>
        <authorList>
            <person name="Kanamuro M."/>
            <person name="Takabe Y."/>
            <person name="Mori K."/>
            <person name="Takaichi S."/>
            <person name="Hanada S."/>
        </authorList>
    </citation>
    <scope>NUCLEOTIDE SEQUENCE [LARGE SCALE GENOMIC DNA]</scope>
    <source>
        <strain evidence="4 5">K6</strain>
    </source>
</reference>
<name>A0A6N6JM15_9RHOB</name>
<dbReference type="Gene3D" id="3.30.300.30">
    <property type="match status" value="1"/>
</dbReference>
<dbReference type="SUPFAM" id="SSF56801">
    <property type="entry name" value="Acetyl-CoA synthetase-like"/>
    <property type="match status" value="1"/>
</dbReference>
<evidence type="ECO:0000313" key="4">
    <source>
        <dbReference type="EMBL" id="GFE66910.1"/>
    </source>
</evidence>
<dbReference type="PANTHER" id="PTHR43352">
    <property type="entry name" value="ACETYL-COA SYNTHETASE"/>
    <property type="match status" value="1"/>
</dbReference>
<dbReference type="InterPro" id="IPR042099">
    <property type="entry name" value="ANL_N_sf"/>
</dbReference>
<dbReference type="InterPro" id="IPR045851">
    <property type="entry name" value="AMP-bd_C_sf"/>
</dbReference>
<dbReference type="InterPro" id="IPR000873">
    <property type="entry name" value="AMP-dep_synth/lig_dom"/>
</dbReference>
<evidence type="ECO:0000256" key="1">
    <source>
        <dbReference type="ARBA" id="ARBA00022598"/>
    </source>
</evidence>
<dbReference type="InterPro" id="IPR025110">
    <property type="entry name" value="AMP-bd_C"/>
</dbReference>
<protein>
    <submittedName>
        <fullName evidence="4">Acetyl-CoA synthetase</fullName>
    </submittedName>
</protein>
<keyword evidence="5" id="KW-1185">Reference proteome</keyword>
<dbReference type="Pfam" id="PF13193">
    <property type="entry name" value="AMP-binding_C"/>
    <property type="match status" value="1"/>
</dbReference>
<feature type="domain" description="AMP-dependent synthetase/ligase" evidence="2">
    <location>
        <begin position="2"/>
        <end position="311"/>
    </location>
</feature>
<dbReference type="Gene3D" id="3.40.50.12780">
    <property type="entry name" value="N-terminal domain of ligase-like"/>
    <property type="match status" value="1"/>
</dbReference>
<feature type="domain" description="AMP-binding enzyme C-terminal" evidence="3">
    <location>
        <begin position="359"/>
        <end position="428"/>
    </location>
</feature>
<dbReference type="PANTHER" id="PTHR43352:SF1">
    <property type="entry name" value="ANTHRANILATE--COA LIGASE"/>
    <property type="match status" value="1"/>
</dbReference>
<proteinExistence type="predicted"/>
<dbReference type="GO" id="GO:0016878">
    <property type="term" value="F:acid-thiol ligase activity"/>
    <property type="evidence" value="ECO:0007669"/>
    <property type="project" value="TreeGrafter"/>
</dbReference>
<keyword evidence="1" id="KW-0436">Ligase</keyword>
<gene>
    <name evidence="4" type="ORF">KIN_39840</name>
</gene>
<evidence type="ECO:0000313" key="5">
    <source>
        <dbReference type="Proteomes" id="UP000436822"/>
    </source>
</evidence>
<sequence length="445" mass="47348">MAGQLLSIGLSPGDSVLFRLDSCVEFPIAYLACIYVGLVPVPLSSQLTSREVTVVTDMVGGRLILHSPGVSLPEKIDCPVLSVSDLNMENIPSDLEPRRSTPHAHAYTIFTSGTSCTPRGVRHAHRAVWARQIMFEGWYGLQSSDRLLHAGAFNWTYTLGTGLVDPWTIGATALIPAAGTPAKDLPTLLGTHDVTIFAAAPGVYRQMLADNPTIRADQLRHGLSAGEKMPARTRAAWVRATGTDVHEALGMSECSTFISGAPGVALVDGASGRPQTGRRVAVLEGGKPVGYNTAGELAVHKDDPGLMIGYLNQPEGAHLTGDWFMTGDLVSMSATGDVTYLGRADDMMNAGGVRVSPLEVEAAFADHPSVGDVAATAVTVKADVTVIALFHTGPANDLADRAETHLATYKRPRLYIRKDVLPKGPNGKLNRRALARDYEAEHGQT</sequence>
<accession>A0A6N6JM15</accession>
<evidence type="ECO:0000259" key="3">
    <source>
        <dbReference type="Pfam" id="PF13193"/>
    </source>
</evidence>
<dbReference type="Proteomes" id="UP000436822">
    <property type="component" value="Unassembled WGS sequence"/>
</dbReference>
<comment type="caution">
    <text evidence="4">The sequence shown here is derived from an EMBL/GenBank/DDBJ whole genome shotgun (WGS) entry which is preliminary data.</text>
</comment>
<dbReference type="GO" id="GO:0044550">
    <property type="term" value="P:secondary metabolite biosynthetic process"/>
    <property type="evidence" value="ECO:0007669"/>
    <property type="project" value="TreeGrafter"/>
</dbReference>
<dbReference type="AlphaFoldDB" id="A0A6N6JM15"/>
<organism evidence="4 5">
    <name type="scientific">Litoreibacter roseus</name>
    <dbReference type="NCBI Taxonomy" id="2601869"/>
    <lineage>
        <taxon>Bacteria</taxon>
        <taxon>Pseudomonadati</taxon>
        <taxon>Pseudomonadota</taxon>
        <taxon>Alphaproteobacteria</taxon>
        <taxon>Rhodobacterales</taxon>
        <taxon>Roseobacteraceae</taxon>
        <taxon>Litoreibacter</taxon>
    </lineage>
</organism>
<dbReference type="EMBL" id="BLJE01000006">
    <property type="protein sequence ID" value="GFE66910.1"/>
    <property type="molecule type" value="Genomic_DNA"/>
</dbReference>